<keyword evidence="2" id="KW-1185">Reference proteome</keyword>
<dbReference type="Proteomes" id="UP000606193">
    <property type="component" value="Unassembled WGS sequence"/>
</dbReference>
<dbReference type="EC" id="2.1.1.-" evidence="1"/>
<sequence length="327" mass="38895">MAGECPSTCCAGWSIRVDEEALERFDALPESDLKEDILQHIQKKQDGYYFMNRPDGSCMMLDPDGLCRIQRNSREEMLCITCRKFPRLAGRVQQDYWMSMAASCPVTAGYLWTKTVGWYMTDGEISQEIDWTELPYDKERKEWLEWFMDSLRKQSEAAPDSMEESVHFLWNMYQRMYDLMEGCLELLASSPELSYLEGSFDYFEKDYGAAEIISQMMTFQENFRGKLREFTKNYMLYRVYSRCLEFPEESSQKCLFTVAGELFLFYILRFSRYHTIHRDDLPSVVAEINWMYRFCVHSKRRSDQFTSLLKDKFKKLEYLAEIIIRIS</sequence>
<keyword evidence="1" id="KW-0282">Flagellum</keyword>
<evidence type="ECO:0000313" key="1">
    <source>
        <dbReference type="EMBL" id="MBC8562645.1"/>
    </source>
</evidence>
<proteinExistence type="predicted"/>
<keyword evidence="1" id="KW-0969">Cilium</keyword>
<accession>A0ABR7N1Z2</accession>
<name>A0ABR7N1Z2_9FIRM</name>
<reference evidence="1 2" key="1">
    <citation type="submission" date="2020-08" db="EMBL/GenBank/DDBJ databases">
        <title>Genome public.</title>
        <authorList>
            <person name="Liu C."/>
            <person name="Sun Q."/>
        </authorList>
    </citation>
    <scope>NUCLEOTIDE SEQUENCE [LARGE SCALE GENOMIC DNA]</scope>
    <source>
        <strain evidence="1 2">NSJ-37</strain>
    </source>
</reference>
<keyword evidence="1" id="KW-0966">Cell projection</keyword>
<keyword evidence="1" id="KW-0489">Methyltransferase</keyword>
<dbReference type="EMBL" id="JACRSX010000010">
    <property type="protein sequence ID" value="MBC8562645.1"/>
    <property type="molecule type" value="Genomic_DNA"/>
</dbReference>
<evidence type="ECO:0000313" key="2">
    <source>
        <dbReference type="Proteomes" id="UP000606193"/>
    </source>
</evidence>
<gene>
    <name evidence="1" type="primary">fliB</name>
    <name evidence="1" type="ORF">H8704_08395</name>
</gene>
<organism evidence="1 2">
    <name type="scientific">Jutongia huaianensis</name>
    <dbReference type="NCBI Taxonomy" id="2763668"/>
    <lineage>
        <taxon>Bacteria</taxon>
        <taxon>Bacillati</taxon>
        <taxon>Bacillota</taxon>
        <taxon>Clostridia</taxon>
        <taxon>Lachnospirales</taxon>
        <taxon>Lachnospiraceae</taxon>
        <taxon>Jutongia</taxon>
    </lineage>
</organism>
<dbReference type="NCBIfam" id="NF038110">
    <property type="entry name" value="Lys_methyl_FliB"/>
    <property type="match status" value="1"/>
</dbReference>
<dbReference type="GO" id="GO:0032259">
    <property type="term" value="P:methylation"/>
    <property type="evidence" value="ECO:0007669"/>
    <property type="project" value="UniProtKB-KW"/>
</dbReference>
<keyword evidence="1" id="KW-0808">Transferase</keyword>
<dbReference type="GO" id="GO:0008168">
    <property type="term" value="F:methyltransferase activity"/>
    <property type="evidence" value="ECO:0007669"/>
    <property type="project" value="UniProtKB-KW"/>
</dbReference>
<comment type="caution">
    <text evidence="1">The sequence shown here is derived from an EMBL/GenBank/DDBJ whole genome shotgun (WGS) entry which is preliminary data.</text>
</comment>
<protein>
    <submittedName>
        <fullName evidence="1">Flagellin lysine-N-methylase</fullName>
        <ecNumber evidence="1">2.1.1.-</ecNumber>
    </submittedName>
</protein>